<dbReference type="AlphaFoldDB" id="A0A914YH03"/>
<organism evidence="1 2">
    <name type="scientific">Panagrolaimus superbus</name>
    <dbReference type="NCBI Taxonomy" id="310955"/>
    <lineage>
        <taxon>Eukaryota</taxon>
        <taxon>Metazoa</taxon>
        <taxon>Ecdysozoa</taxon>
        <taxon>Nematoda</taxon>
        <taxon>Chromadorea</taxon>
        <taxon>Rhabditida</taxon>
        <taxon>Tylenchina</taxon>
        <taxon>Panagrolaimomorpha</taxon>
        <taxon>Panagrolaimoidea</taxon>
        <taxon>Panagrolaimidae</taxon>
        <taxon>Panagrolaimus</taxon>
    </lineage>
</organism>
<sequence>MKASFNSVKSLMRDQHFKSHIQFPVESLILHLEQFISYPSNASEEDLRITCTKSLPNSILKTLETINFWQT</sequence>
<dbReference type="Proteomes" id="UP000887577">
    <property type="component" value="Unplaced"/>
</dbReference>
<keyword evidence="1" id="KW-1185">Reference proteome</keyword>
<evidence type="ECO:0000313" key="1">
    <source>
        <dbReference type="Proteomes" id="UP000887577"/>
    </source>
</evidence>
<reference evidence="2" key="1">
    <citation type="submission" date="2022-11" db="UniProtKB">
        <authorList>
            <consortium name="WormBaseParasite"/>
        </authorList>
    </citation>
    <scope>IDENTIFICATION</scope>
</reference>
<evidence type="ECO:0000313" key="2">
    <source>
        <dbReference type="WBParaSite" id="PSU_v2.g18070.t1"/>
    </source>
</evidence>
<dbReference type="WBParaSite" id="PSU_v2.g18070.t1">
    <property type="protein sequence ID" value="PSU_v2.g18070.t1"/>
    <property type="gene ID" value="PSU_v2.g18070"/>
</dbReference>
<protein>
    <submittedName>
        <fullName evidence="2">Uncharacterized protein</fullName>
    </submittedName>
</protein>
<proteinExistence type="predicted"/>
<name>A0A914YH03_9BILA</name>
<accession>A0A914YH03</accession>